<dbReference type="WBParaSite" id="SCUD_0000464701-mRNA-1">
    <property type="protein sequence ID" value="SCUD_0000464701-mRNA-1"/>
    <property type="gene ID" value="SCUD_0000464701"/>
</dbReference>
<name>A0A183JPL0_9TREM</name>
<organism evidence="1">
    <name type="scientific">Schistosoma curassoni</name>
    <dbReference type="NCBI Taxonomy" id="6186"/>
    <lineage>
        <taxon>Eukaryota</taxon>
        <taxon>Metazoa</taxon>
        <taxon>Spiralia</taxon>
        <taxon>Lophotrochozoa</taxon>
        <taxon>Platyhelminthes</taxon>
        <taxon>Trematoda</taxon>
        <taxon>Digenea</taxon>
        <taxon>Strigeidida</taxon>
        <taxon>Schistosomatoidea</taxon>
        <taxon>Schistosomatidae</taxon>
        <taxon>Schistosoma</taxon>
    </lineage>
</organism>
<protein>
    <submittedName>
        <fullName evidence="1">Secreted protein</fullName>
    </submittedName>
</protein>
<reference evidence="1" key="1">
    <citation type="submission" date="2016-06" db="UniProtKB">
        <authorList>
            <consortium name="WormBaseParasite"/>
        </authorList>
    </citation>
    <scope>IDENTIFICATION</scope>
</reference>
<proteinExistence type="predicted"/>
<accession>A0A183JPL0</accession>
<evidence type="ECO:0000313" key="1">
    <source>
        <dbReference type="WBParaSite" id="SCUD_0000464701-mRNA-1"/>
    </source>
</evidence>
<sequence length="64" mass="7293">MVQCGLFGWYINTVCLKIMIHIAEAEIAVLDLTGWARRKAGPIRTRDCSHVFYVPLVRSIIRCS</sequence>
<dbReference type="AlphaFoldDB" id="A0A183JPL0"/>